<name>A0ACD4NMV4_9HYPH</name>
<organism evidence="1 2">
    <name type="scientific">Antarcticirhabdus aurantiaca</name>
    <dbReference type="NCBI Taxonomy" id="2606717"/>
    <lineage>
        <taxon>Bacteria</taxon>
        <taxon>Pseudomonadati</taxon>
        <taxon>Pseudomonadota</taxon>
        <taxon>Alphaproteobacteria</taxon>
        <taxon>Hyphomicrobiales</taxon>
        <taxon>Aurantimonadaceae</taxon>
        <taxon>Antarcticirhabdus</taxon>
    </lineage>
</organism>
<reference evidence="1" key="1">
    <citation type="submission" date="2022-11" db="EMBL/GenBank/DDBJ databases">
        <title>beta-Carotene-producing bacterium, Jeongeuplla avenae sp. nov., alleviates the salt stress of Arabidopsis seedlings.</title>
        <authorList>
            <person name="Jiang L."/>
            <person name="Lee J."/>
        </authorList>
    </citation>
    <scope>NUCLEOTIDE SEQUENCE</scope>
    <source>
        <strain evidence="1">DY_R2A_6</strain>
    </source>
</reference>
<dbReference type="Proteomes" id="UP001163223">
    <property type="component" value="Chromosome"/>
</dbReference>
<dbReference type="EMBL" id="CP113520">
    <property type="protein sequence ID" value="WAJ28169.1"/>
    <property type="molecule type" value="Genomic_DNA"/>
</dbReference>
<gene>
    <name evidence="1" type="ORF">OXU80_25655</name>
</gene>
<evidence type="ECO:0000313" key="2">
    <source>
        <dbReference type="Proteomes" id="UP001163223"/>
    </source>
</evidence>
<keyword evidence="2" id="KW-1185">Reference proteome</keyword>
<accession>A0ACD4NMV4</accession>
<protein>
    <submittedName>
        <fullName evidence="1">DUF2231 domain-containing protein</fullName>
    </submittedName>
</protein>
<proteinExistence type="predicted"/>
<evidence type="ECO:0000313" key="1">
    <source>
        <dbReference type="EMBL" id="WAJ28169.1"/>
    </source>
</evidence>
<sequence length="157" mass="16723">MVYPHPRSTAAIAGHPVHAALVPFPIACFTLALATDLAFWQTANVMWQNFSAWLLFAGLVFGGLAALAGIVDVLSSAHVREQRPVWPHAIGNVIVLALALLNSFVHAGDGWTAVVPYGLVLSALTVLVMMVTVWLGRSLVYRHGVGVSNEVGGRHHG</sequence>